<evidence type="ECO:0000313" key="3">
    <source>
        <dbReference type="Proteomes" id="UP000318080"/>
    </source>
</evidence>
<accession>A0A540R6U8</accession>
<dbReference type="AlphaFoldDB" id="A0A540R6U8"/>
<keyword evidence="3" id="KW-1185">Reference proteome</keyword>
<name>A0A540R6U8_9CORY</name>
<dbReference type="Proteomes" id="UP000318080">
    <property type="component" value="Unassembled WGS sequence"/>
</dbReference>
<comment type="caution">
    <text evidence="2">The sequence shown here is derived from an EMBL/GenBank/DDBJ whole genome shotgun (WGS) entry which is preliminary data.</text>
</comment>
<protein>
    <submittedName>
        <fullName evidence="2">YdcF family protein</fullName>
    </submittedName>
</protein>
<sequence length="202" mass="22379">MSSAATAARPTREKVMPLDYPLMEHELGPIVILGAAQYDGRPSKVLQARLNAALALGTDRHFVTTGSNLPGDRFTEAGVAARYLEVRGATHITALREGHTTGEELDAVKRAFPDIKDITLVTDPYHAPRAWLIARRHGFRATTVTAKDCPIHFPQASWFRCVIHEVGGILALVIPGLTPALHRLERIMRPNWSARHDQLERE</sequence>
<dbReference type="InterPro" id="IPR003848">
    <property type="entry name" value="DUF218"/>
</dbReference>
<dbReference type="Pfam" id="PF02698">
    <property type="entry name" value="DUF218"/>
    <property type="match status" value="1"/>
</dbReference>
<dbReference type="EMBL" id="VHIR01000008">
    <property type="protein sequence ID" value="TQE43446.1"/>
    <property type="molecule type" value="Genomic_DNA"/>
</dbReference>
<dbReference type="CDD" id="cd06259">
    <property type="entry name" value="YdcF-like"/>
    <property type="match status" value="1"/>
</dbReference>
<gene>
    <name evidence="2" type="ORF">EJK80_06670</name>
</gene>
<proteinExistence type="predicted"/>
<reference evidence="2 3" key="1">
    <citation type="submission" date="2019-06" db="EMBL/GenBank/DDBJ databases">
        <title>Draft genome of C. phoceense Strain 272.</title>
        <authorList>
            <person name="Pacheco L.G.C."/>
            <person name="Barberis C.M."/>
            <person name="Almuzara M.N."/>
            <person name="Traglia G.M."/>
            <person name="Santos C.S."/>
            <person name="Rocha D.J.P.G."/>
            <person name="Aguiar E.R.G.R."/>
            <person name="Vay C.A."/>
        </authorList>
    </citation>
    <scope>NUCLEOTIDE SEQUENCE [LARGE SCALE GENOMIC DNA]</scope>
    <source>
        <strain evidence="2 3">272</strain>
    </source>
</reference>
<dbReference type="STRING" id="1686286.GCA_900092335_02435"/>
<evidence type="ECO:0000259" key="1">
    <source>
        <dbReference type="Pfam" id="PF02698"/>
    </source>
</evidence>
<feature type="domain" description="DUF218" evidence="1">
    <location>
        <begin position="30"/>
        <end position="165"/>
    </location>
</feature>
<evidence type="ECO:0000313" key="2">
    <source>
        <dbReference type="EMBL" id="TQE43446.1"/>
    </source>
</evidence>
<organism evidence="2 3">
    <name type="scientific">Corynebacterium phoceense</name>
    <dbReference type="NCBI Taxonomy" id="1686286"/>
    <lineage>
        <taxon>Bacteria</taxon>
        <taxon>Bacillati</taxon>
        <taxon>Actinomycetota</taxon>
        <taxon>Actinomycetes</taxon>
        <taxon>Mycobacteriales</taxon>
        <taxon>Corynebacteriaceae</taxon>
        <taxon>Corynebacterium</taxon>
    </lineage>
</organism>